<name>A0A918UL26_9BACT</name>
<dbReference type="AlphaFoldDB" id="A0A918UL26"/>
<reference evidence="2" key="2">
    <citation type="submission" date="2020-09" db="EMBL/GenBank/DDBJ databases">
        <authorList>
            <person name="Sun Q."/>
            <person name="Kim S."/>
        </authorList>
    </citation>
    <scope>NUCLEOTIDE SEQUENCE</scope>
    <source>
        <strain evidence="2">KCTC 12368</strain>
    </source>
</reference>
<organism evidence="2 3">
    <name type="scientific">Echinicola pacifica</name>
    <dbReference type="NCBI Taxonomy" id="346377"/>
    <lineage>
        <taxon>Bacteria</taxon>
        <taxon>Pseudomonadati</taxon>
        <taxon>Bacteroidota</taxon>
        <taxon>Cytophagia</taxon>
        <taxon>Cytophagales</taxon>
        <taxon>Cyclobacteriaceae</taxon>
        <taxon>Echinicola</taxon>
    </lineage>
</organism>
<evidence type="ECO:0000259" key="1">
    <source>
        <dbReference type="Pfam" id="PF13649"/>
    </source>
</evidence>
<dbReference type="EMBL" id="BMWX01000001">
    <property type="protein sequence ID" value="GGZ17533.1"/>
    <property type="molecule type" value="Genomic_DNA"/>
</dbReference>
<dbReference type="Gene3D" id="3.40.50.150">
    <property type="entry name" value="Vaccinia Virus protein VP39"/>
    <property type="match status" value="1"/>
</dbReference>
<evidence type="ECO:0000313" key="3">
    <source>
        <dbReference type="Proteomes" id="UP000619457"/>
    </source>
</evidence>
<protein>
    <submittedName>
        <fullName evidence="2">SAM-dependent methyltransferase</fullName>
    </submittedName>
</protein>
<dbReference type="Pfam" id="PF13649">
    <property type="entry name" value="Methyltransf_25"/>
    <property type="match status" value="1"/>
</dbReference>
<sequence length="150" mass="17149">MLSFAQFKGVKVIVELGGGDGSITRGIIERMDADAKLLVFEISEPFCNNLRKQFPQKNVEIICDSAGNMDKYLPEEKADLILSSLPFSLIPKDSRMEIYEKTRSHLKPTGFFIQICYSYILKFQFAQYFKSIKTAFTLRNFPPAFIIICN</sequence>
<comment type="caution">
    <text evidence="2">The sequence shown here is derived from an EMBL/GenBank/DDBJ whole genome shotgun (WGS) entry which is preliminary data.</text>
</comment>
<evidence type="ECO:0000313" key="2">
    <source>
        <dbReference type="EMBL" id="GGZ17533.1"/>
    </source>
</evidence>
<reference evidence="2" key="1">
    <citation type="journal article" date="2014" name="Int. J. Syst. Evol. Microbiol.">
        <title>Complete genome sequence of Corynebacterium casei LMG S-19264T (=DSM 44701T), isolated from a smear-ripened cheese.</title>
        <authorList>
            <consortium name="US DOE Joint Genome Institute (JGI-PGF)"/>
            <person name="Walter F."/>
            <person name="Albersmeier A."/>
            <person name="Kalinowski J."/>
            <person name="Ruckert C."/>
        </authorList>
    </citation>
    <scope>NUCLEOTIDE SEQUENCE</scope>
    <source>
        <strain evidence="2">KCTC 12368</strain>
    </source>
</reference>
<feature type="domain" description="Methyltransferase" evidence="1">
    <location>
        <begin position="13"/>
        <end position="110"/>
    </location>
</feature>
<dbReference type="SUPFAM" id="SSF53335">
    <property type="entry name" value="S-adenosyl-L-methionine-dependent methyltransferases"/>
    <property type="match status" value="1"/>
</dbReference>
<dbReference type="InterPro" id="IPR041698">
    <property type="entry name" value="Methyltransf_25"/>
</dbReference>
<keyword evidence="3" id="KW-1185">Reference proteome</keyword>
<dbReference type="CDD" id="cd02440">
    <property type="entry name" value="AdoMet_MTases"/>
    <property type="match status" value="1"/>
</dbReference>
<accession>A0A918UL26</accession>
<dbReference type="GO" id="GO:0008168">
    <property type="term" value="F:methyltransferase activity"/>
    <property type="evidence" value="ECO:0007669"/>
    <property type="project" value="UniProtKB-KW"/>
</dbReference>
<gene>
    <name evidence="2" type="ORF">GCM10007049_07640</name>
</gene>
<keyword evidence="2" id="KW-0489">Methyltransferase</keyword>
<keyword evidence="2" id="KW-0808">Transferase</keyword>
<dbReference type="Proteomes" id="UP000619457">
    <property type="component" value="Unassembled WGS sequence"/>
</dbReference>
<dbReference type="GO" id="GO:0032259">
    <property type="term" value="P:methylation"/>
    <property type="evidence" value="ECO:0007669"/>
    <property type="project" value="UniProtKB-KW"/>
</dbReference>
<proteinExistence type="predicted"/>
<dbReference type="InterPro" id="IPR029063">
    <property type="entry name" value="SAM-dependent_MTases_sf"/>
</dbReference>